<dbReference type="AlphaFoldDB" id="A0A5J4VD60"/>
<proteinExistence type="predicted"/>
<comment type="caution">
    <text evidence="1">The sequence shown here is derived from an EMBL/GenBank/DDBJ whole genome shotgun (WGS) entry which is preliminary data.</text>
</comment>
<dbReference type="Proteomes" id="UP000324800">
    <property type="component" value="Unassembled WGS sequence"/>
</dbReference>
<evidence type="ECO:0000313" key="1">
    <source>
        <dbReference type="EMBL" id="KAA6380419.1"/>
    </source>
</evidence>
<protein>
    <submittedName>
        <fullName evidence="1">Uncharacterized protein</fullName>
    </submittedName>
</protein>
<dbReference type="EMBL" id="SNRW01007911">
    <property type="protein sequence ID" value="KAA6380419.1"/>
    <property type="molecule type" value="Genomic_DNA"/>
</dbReference>
<reference evidence="1 2" key="1">
    <citation type="submission" date="2019-03" db="EMBL/GenBank/DDBJ databases">
        <title>Single cell metagenomics reveals metabolic interactions within the superorganism composed of flagellate Streblomastix strix and complex community of Bacteroidetes bacteria on its surface.</title>
        <authorList>
            <person name="Treitli S.C."/>
            <person name="Kolisko M."/>
            <person name="Husnik F."/>
            <person name="Keeling P."/>
            <person name="Hampl V."/>
        </authorList>
    </citation>
    <scope>NUCLEOTIDE SEQUENCE [LARGE SCALE GENOMIC DNA]</scope>
    <source>
        <strain evidence="1">ST1C</strain>
    </source>
</reference>
<sequence length="542" mass="57890">MGDYAYSAEELLVWVYETSPQGGLSQGTWIETDQIVPDQVTPASDSIPSNSIINGSVGVSTEYSRGDHQHPLQVSTLLPQQDTATGEVGDANTYARSDHTHHVNLSSSIPLKDTGTGTAGISNVYASATHQRPLNVAPSSVNVPSVNAIVAANGTSDYYCRNDHVHPQQLTYDGNITVTKFIKTGGTSLDILLADGSTKKINNSIGFQVDTKSGFGKLQFNYHWNNGTGISTYQYLFIPSLATVQVFFQGNITDILTTDAQSSLPTDYSSINQLIPNIQGNTQINLTLVEGQGYDDGLRIARTVEITGSSSIELGCSRTSNSGAIQGQWVIYTPSSTATQAPQSFIIAVANQASDDVTRGLQISIDGNTLKFNNKVLVDAGTDQTITGIKTFNKIIQVNPSINGTFNEGIKISRNRNNQWNIIQLGCDSSSNSGYIENQWMIGTIENNGENQLGFTIVNAGQDGQINRGLQISADGNTLTFNGSVIAGTGATNRATNGSVNYSAGNPILWCVNSVDTNGGFYSDGAKVYWRAKPLIMGSVPP</sequence>
<gene>
    <name evidence="1" type="ORF">EZS28_024053</name>
</gene>
<evidence type="ECO:0000313" key="2">
    <source>
        <dbReference type="Proteomes" id="UP000324800"/>
    </source>
</evidence>
<organism evidence="1 2">
    <name type="scientific">Streblomastix strix</name>
    <dbReference type="NCBI Taxonomy" id="222440"/>
    <lineage>
        <taxon>Eukaryota</taxon>
        <taxon>Metamonada</taxon>
        <taxon>Preaxostyla</taxon>
        <taxon>Oxymonadida</taxon>
        <taxon>Streblomastigidae</taxon>
        <taxon>Streblomastix</taxon>
    </lineage>
</organism>
<accession>A0A5J4VD60</accession>
<name>A0A5J4VD60_9EUKA</name>